<protein>
    <submittedName>
        <fullName evidence="5">MarR family transcriptional regulator</fullName>
    </submittedName>
</protein>
<dbReference type="RefSeq" id="WP_107672472.1">
    <property type="nucleotide sequence ID" value="NZ_PZKE01000004.1"/>
</dbReference>
<gene>
    <name evidence="5" type="ORF">C5F44_05225</name>
</gene>
<sequence length="156" mass="17370">MIPKYESLGLLLHDAQRAMRRAFDARMGALGLSSAQWRLLLHALREGGPTQSRLADLLEIEPISVSRLIDRMEAQGWVERQADPHDRRVRLVKPSARALALRDDLRRMAEEIYAEALVGISADEKQNLMQCLRTITRNLAGAGFAPPGCGELGNDD</sequence>
<dbReference type="InterPro" id="IPR036390">
    <property type="entry name" value="WH_DNA-bd_sf"/>
</dbReference>
<dbReference type="PROSITE" id="PS50995">
    <property type="entry name" value="HTH_MARR_2"/>
    <property type="match status" value="1"/>
</dbReference>
<dbReference type="SMART" id="SM00347">
    <property type="entry name" value="HTH_MARR"/>
    <property type="match status" value="1"/>
</dbReference>
<dbReference type="PANTHER" id="PTHR42756">
    <property type="entry name" value="TRANSCRIPTIONAL REGULATOR, MARR"/>
    <property type="match status" value="1"/>
</dbReference>
<dbReference type="Proteomes" id="UP000241362">
    <property type="component" value="Unassembled WGS sequence"/>
</dbReference>
<keyword evidence="1" id="KW-0805">Transcription regulation</keyword>
<dbReference type="PRINTS" id="PR00598">
    <property type="entry name" value="HTHMARR"/>
</dbReference>
<dbReference type="PROSITE" id="PS01117">
    <property type="entry name" value="HTH_MARR_1"/>
    <property type="match status" value="1"/>
</dbReference>
<proteinExistence type="predicted"/>
<accession>A0A2T4JBF1</accession>
<keyword evidence="2" id="KW-0238">DNA-binding</keyword>
<keyword evidence="6" id="KW-1185">Reference proteome</keyword>
<organism evidence="5 6">
    <name type="scientific">Fuscovulum blasticum DSM 2131</name>
    <dbReference type="NCBI Taxonomy" id="1188250"/>
    <lineage>
        <taxon>Bacteria</taxon>
        <taxon>Pseudomonadati</taxon>
        <taxon>Pseudomonadota</taxon>
        <taxon>Alphaproteobacteria</taxon>
        <taxon>Rhodobacterales</taxon>
        <taxon>Paracoccaceae</taxon>
        <taxon>Pseudogemmobacter</taxon>
    </lineage>
</organism>
<evidence type="ECO:0000256" key="2">
    <source>
        <dbReference type="ARBA" id="ARBA00023125"/>
    </source>
</evidence>
<dbReference type="SUPFAM" id="SSF46785">
    <property type="entry name" value="Winged helix' DNA-binding domain"/>
    <property type="match status" value="1"/>
</dbReference>
<evidence type="ECO:0000259" key="4">
    <source>
        <dbReference type="PROSITE" id="PS50995"/>
    </source>
</evidence>
<dbReference type="InterPro" id="IPR023187">
    <property type="entry name" value="Tscrpt_reg_MarR-type_CS"/>
</dbReference>
<dbReference type="Gene3D" id="1.10.10.10">
    <property type="entry name" value="Winged helix-like DNA-binding domain superfamily/Winged helix DNA-binding domain"/>
    <property type="match status" value="1"/>
</dbReference>
<comment type="caution">
    <text evidence="5">The sequence shown here is derived from an EMBL/GenBank/DDBJ whole genome shotgun (WGS) entry which is preliminary data.</text>
</comment>
<evidence type="ECO:0000256" key="3">
    <source>
        <dbReference type="ARBA" id="ARBA00023163"/>
    </source>
</evidence>
<evidence type="ECO:0000256" key="1">
    <source>
        <dbReference type="ARBA" id="ARBA00023015"/>
    </source>
</evidence>
<dbReference type="GO" id="GO:0003677">
    <property type="term" value="F:DNA binding"/>
    <property type="evidence" value="ECO:0007669"/>
    <property type="project" value="UniProtKB-KW"/>
</dbReference>
<dbReference type="PANTHER" id="PTHR42756:SF1">
    <property type="entry name" value="TRANSCRIPTIONAL REPRESSOR OF EMRAB OPERON"/>
    <property type="match status" value="1"/>
</dbReference>
<dbReference type="EMBL" id="PZKE01000004">
    <property type="protein sequence ID" value="PTE15221.1"/>
    <property type="molecule type" value="Genomic_DNA"/>
</dbReference>
<dbReference type="InterPro" id="IPR000835">
    <property type="entry name" value="HTH_MarR-typ"/>
</dbReference>
<dbReference type="Pfam" id="PF12802">
    <property type="entry name" value="MarR_2"/>
    <property type="match status" value="1"/>
</dbReference>
<feature type="domain" description="HTH marR-type" evidence="4">
    <location>
        <begin position="5"/>
        <end position="137"/>
    </location>
</feature>
<keyword evidence="3" id="KW-0804">Transcription</keyword>
<dbReference type="GO" id="GO:0003700">
    <property type="term" value="F:DNA-binding transcription factor activity"/>
    <property type="evidence" value="ECO:0007669"/>
    <property type="project" value="InterPro"/>
</dbReference>
<evidence type="ECO:0000313" key="5">
    <source>
        <dbReference type="EMBL" id="PTE15221.1"/>
    </source>
</evidence>
<dbReference type="AlphaFoldDB" id="A0A2T4JBF1"/>
<dbReference type="InterPro" id="IPR036388">
    <property type="entry name" value="WH-like_DNA-bd_sf"/>
</dbReference>
<evidence type="ECO:0000313" key="6">
    <source>
        <dbReference type="Proteomes" id="UP000241362"/>
    </source>
</evidence>
<name>A0A2T4JBF1_FUSBL</name>
<reference evidence="5 6" key="1">
    <citation type="submission" date="2018-03" db="EMBL/GenBank/DDBJ databases">
        <title>Rhodobacter blasticus.</title>
        <authorList>
            <person name="Meyer T.E."/>
            <person name="Miller S."/>
            <person name="Lodha T."/>
            <person name="Gandham S."/>
            <person name="Chintalapati S."/>
            <person name="Chintalapati V.R."/>
        </authorList>
    </citation>
    <scope>NUCLEOTIDE SEQUENCE [LARGE SCALE GENOMIC DNA]</scope>
    <source>
        <strain evidence="5 6">DSM 2131</strain>
    </source>
</reference>